<evidence type="ECO:0000256" key="12">
    <source>
        <dbReference type="ARBA" id="ARBA00023180"/>
    </source>
</evidence>
<keyword evidence="12" id="KW-0325">Glycoprotein</keyword>
<evidence type="ECO:0000256" key="14">
    <source>
        <dbReference type="ARBA" id="ARBA00029612"/>
    </source>
</evidence>
<comment type="similarity">
    <text evidence="2">Belongs to the SLC34A transporter family.</text>
</comment>
<evidence type="ECO:0000256" key="1">
    <source>
        <dbReference type="ARBA" id="ARBA00004424"/>
    </source>
</evidence>
<feature type="region of interest" description="Disordered" evidence="19">
    <location>
        <begin position="627"/>
        <end position="651"/>
    </location>
</feature>
<dbReference type="PANTHER" id="PTHR10010">
    <property type="entry name" value="SOLUTE CARRIER FAMILY 34 SODIUM PHOSPHATE , MEMBER 2-RELATED"/>
    <property type="match status" value="1"/>
</dbReference>
<dbReference type="InterPro" id="IPR003841">
    <property type="entry name" value="Na/Pi_transpt"/>
</dbReference>
<feature type="transmembrane region" description="Helical" evidence="20">
    <location>
        <begin position="346"/>
        <end position="371"/>
    </location>
</feature>
<feature type="transmembrane region" description="Helical" evidence="20">
    <location>
        <begin position="509"/>
        <end position="532"/>
    </location>
</feature>
<evidence type="ECO:0000256" key="15">
    <source>
        <dbReference type="ARBA" id="ARBA00029768"/>
    </source>
</evidence>
<reference evidence="21" key="1">
    <citation type="submission" date="2025-08" db="UniProtKB">
        <authorList>
            <consortium name="Ensembl"/>
        </authorList>
    </citation>
    <scope>IDENTIFICATION</scope>
</reference>
<evidence type="ECO:0000256" key="20">
    <source>
        <dbReference type="SAM" id="Phobius"/>
    </source>
</evidence>
<evidence type="ECO:0000256" key="2">
    <source>
        <dbReference type="ARBA" id="ARBA00005808"/>
    </source>
</evidence>
<organism evidence="21 22">
    <name type="scientific">Oncorhynchus tshawytscha</name>
    <name type="common">Chinook salmon</name>
    <name type="synonym">Salmo tshawytscha</name>
    <dbReference type="NCBI Taxonomy" id="74940"/>
    <lineage>
        <taxon>Eukaryota</taxon>
        <taxon>Metazoa</taxon>
        <taxon>Chordata</taxon>
        <taxon>Craniata</taxon>
        <taxon>Vertebrata</taxon>
        <taxon>Euteleostomi</taxon>
        <taxon>Actinopterygii</taxon>
        <taxon>Neopterygii</taxon>
        <taxon>Teleostei</taxon>
        <taxon>Protacanthopterygii</taxon>
        <taxon>Salmoniformes</taxon>
        <taxon>Salmonidae</taxon>
        <taxon>Salmoninae</taxon>
        <taxon>Oncorhynchus</taxon>
    </lineage>
</organism>
<evidence type="ECO:0000256" key="5">
    <source>
        <dbReference type="ARBA" id="ARBA00022475"/>
    </source>
</evidence>
<proteinExistence type="inferred from homology"/>
<evidence type="ECO:0000256" key="6">
    <source>
        <dbReference type="ARBA" id="ARBA00022692"/>
    </source>
</evidence>
<evidence type="ECO:0000256" key="17">
    <source>
        <dbReference type="ARBA" id="ARBA00034042"/>
    </source>
</evidence>
<sequence>MVYLKVKYIIFAVGQWLLVQKSEIPCLPLLVCTVGYSLLSMPSTPHHQAAPHTEATSTHNSPNPTNDADTAPKDSVVLPAYSTEDKYEDDPWNLPELQDNGLKWSELDTKGKVLRVLTAIVKFILLVGFLYMFVCSLDVLSSAFQLVGGKAAGDIFQDNAVLSNPVAGLVIGVLVTLLVQSSSTSSSIVVSMVSSGLLEVQSAVPVIMGANIGTSVTNTIVAMMQAGDRNEFRRAFAGATVHDFFNWLSVLILLPLEAATGVLYKLTKIIIDSFNIQGGNNAPDLLNVITDPLTDAIIELDKNVISDIATGDPAARNKSLIKIWCKTEKITVRCNHIFVYANLPDLAVGLILLALSLLILCTCLILIVKLLNSMLKGQVAVVIKKVLNTDFPFPFGWVTGYIAIMVGAGMTFIVQSSSVFTSAITPLVGIGVISLERAYPLTLGSNIGTTTTAILAAMAAPGETLANSLQVALCHFFFNIAGILLWYPIPFTRIPIRLARALGNRTAKYRWFAALYLLLCFLLMPLTILGLSLAGWQVLVGVAVPIVVLAIFIIVVNLMQARCPQYLPSGLRDWDFLPRPLHSMAPWDRVVTSGMAFCGARCCCKCCQSTDDEEKGLQERKKSLEIYDNPVLTRDDEPQETSKETMKATQL</sequence>
<dbReference type="GO" id="GO:0030643">
    <property type="term" value="P:intracellular phosphate ion homeostasis"/>
    <property type="evidence" value="ECO:0007669"/>
    <property type="project" value="TreeGrafter"/>
</dbReference>
<evidence type="ECO:0000313" key="22">
    <source>
        <dbReference type="Proteomes" id="UP000694402"/>
    </source>
</evidence>
<reference evidence="21" key="2">
    <citation type="submission" date="2025-09" db="UniProtKB">
        <authorList>
            <consortium name="Ensembl"/>
        </authorList>
    </citation>
    <scope>IDENTIFICATION</scope>
</reference>
<evidence type="ECO:0000256" key="13">
    <source>
        <dbReference type="ARBA" id="ARBA00023201"/>
    </source>
</evidence>
<dbReference type="Pfam" id="PF02690">
    <property type="entry name" value="Na_Pi_cotrans"/>
    <property type="match status" value="2"/>
</dbReference>
<keyword evidence="10 20" id="KW-0472">Membrane</keyword>
<evidence type="ECO:0000256" key="11">
    <source>
        <dbReference type="ARBA" id="ARBA00023157"/>
    </source>
</evidence>
<keyword evidence="13" id="KW-0739">Sodium transport</keyword>
<accession>A0A8C8J5I6</accession>
<keyword evidence="9" id="KW-0406">Ion transport</keyword>
<protein>
    <recommendedName>
        <fullName evidence="3">Sodium-dependent phosphate transport protein 2B</fullName>
    </recommendedName>
    <alternativeName>
        <fullName evidence="16">Na(+)-dependent phosphate cotransporter 2B</fullName>
    </alternativeName>
    <alternativeName>
        <fullName evidence="14">Sodium/phosphate cotransporter 2B</fullName>
    </alternativeName>
    <alternativeName>
        <fullName evidence="15">Solute carrier family 34 member 2</fullName>
    </alternativeName>
</protein>
<dbReference type="PANTHER" id="PTHR10010:SF23">
    <property type="entry name" value="SODIUM-DEPENDENT PHOSPHATE TRANSPORT PROTEIN 2B"/>
    <property type="match status" value="1"/>
</dbReference>
<dbReference type="Ensembl" id="ENSOTST00005095913.2">
    <property type="protein sequence ID" value="ENSOTSP00005088371.2"/>
    <property type="gene ID" value="ENSOTSG00005039367.2"/>
</dbReference>
<feature type="transmembrane region" description="Helical" evidence="20">
    <location>
        <begin position="391"/>
        <end position="412"/>
    </location>
</feature>
<dbReference type="GO" id="GO:0031982">
    <property type="term" value="C:vesicle"/>
    <property type="evidence" value="ECO:0007669"/>
    <property type="project" value="TreeGrafter"/>
</dbReference>
<evidence type="ECO:0000256" key="4">
    <source>
        <dbReference type="ARBA" id="ARBA00022448"/>
    </source>
</evidence>
<comment type="subcellular location">
    <subcellularLocation>
        <location evidence="1">Apical cell membrane</location>
        <topology evidence="1">Multi-pass membrane protein</topology>
    </subcellularLocation>
</comment>
<keyword evidence="6 20" id="KW-0812">Transmembrane</keyword>
<evidence type="ECO:0000256" key="9">
    <source>
        <dbReference type="ARBA" id="ARBA00023065"/>
    </source>
</evidence>
<keyword evidence="7" id="KW-0769">Symport</keyword>
<keyword evidence="22" id="KW-1185">Reference proteome</keyword>
<dbReference type="GO" id="GO:0005903">
    <property type="term" value="C:brush border"/>
    <property type="evidence" value="ECO:0007669"/>
    <property type="project" value="TreeGrafter"/>
</dbReference>
<evidence type="ECO:0000256" key="3">
    <source>
        <dbReference type="ARBA" id="ARBA00020024"/>
    </source>
</evidence>
<feature type="transmembrane region" description="Helical" evidence="20">
    <location>
        <begin position="113"/>
        <end position="134"/>
    </location>
</feature>
<evidence type="ECO:0000256" key="19">
    <source>
        <dbReference type="SAM" id="MobiDB-lite"/>
    </source>
</evidence>
<evidence type="ECO:0000256" key="16">
    <source>
        <dbReference type="ARBA" id="ARBA00031843"/>
    </source>
</evidence>
<keyword evidence="13" id="KW-0915">Sodium</keyword>
<feature type="transmembrane region" description="Helical" evidence="20">
    <location>
        <begin position="468"/>
        <end position="489"/>
    </location>
</feature>
<dbReference type="GO" id="GO:0005436">
    <property type="term" value="F:sodium:phosphate symporter activity"/>
    <property type="evidence" value="ECO:0007669"/>
    <property type="project" value="InterPro"/>
</dbReference>
<feature type="transmembrane region" description="Helical" evidence="20">
    <location>
        <begin position="166"/>
        <end position="190"/>
    </location>
</feature>
<feature type="transmembrane region" description="Helical" evidence="20">
    <location>
        <begin position="202"/>
        <end position="224"/>
    </location>
</feature>
<comment type="catalytic activity">
    <reaction evidence="17">
        <text>3 Na(+)(out) + phosphate(out) = 3 Na(+)(in) + phosphate(in)</text>
        <dbReference type="Rhea" id="RHEA:71255"/>
        <dbReference type="ChEBI" id="CHEBI:29101"/>
        <dbReference type="ChEBI" id="CHEBI:43474"/>
    </reaction>
    <physiologicalReaction direction="left-to-right" evidence="17">
        <dbReference type="Rhea" id="RHEA:71256"/>
    </physiologicalReaction>
</comment>
<evidence type="ECO:0000256" key="18">
    <source>
        <dbReference type="ARBA" id="ARBA00034091"/>
    </source>
</evidence>
<dbReference type="NCBIfam" id="TIGR01013">
    <property type="entry name" value="2a58"/>
    <property type="match status" value="1"/>
</dbReference>
<evidence type="ECO:0000256" key="7">
    <source>
        <dbReference type="ARBA" id="ARBA00022847"/>
    </source>
</evidence>
<dbReference type="AlphaFoldDB" id="A0A8C8J5I6"/>
<evidence type="ECO:0000256" key="10">
    <source>
        <dbReference type="ARBA" id="ARBA00023136"/>
    </source>
</evidence>
<feature type="compositionally biased region" description="Basic and acidic residues" evidence="19">
    <location>
        <begin position="633"/>
        <end position="651"/>
    </location>
</feature>
<evidence type="ECO:0000256" key="8">
    <source>
        <dbReference type="ARBA" id="ARBA00022989"/>
    </source>
</evidence>
<dbReference type="GeneTree" id="ENSGT00950000183177"/>
<dbReference type="GO" id="GO:0044341">
    <property type="term" value="P:sodium-dependent phosphate transport"/>
    <property type="evidence" value="ECO:0007669"/>
    <property type="project" value="InterPro"/>
</dbReference>
<feature type="compositionally biased region" description="Polar residues" evidence="19">
    <location>
        <begin position="54"/>
        <end position="68"/>
    </location>
</feature>
<evidence type="ECO:0000313" key="21">
    <source>
        <dbReference type="Ensembl" id="ENSOTSP00005088371.2"/>
    </source>
</evidence>
<dbReference type="GO" id="GO:0016324">
    <property type="term" value="C:apical plasma membrane"/>
    <property type="evidence" value="ECO:0007669"/>
    <property type="project" value="UniProtKB-SubCell"/>
</dbReference>
<keyword evidence="5" id="KW-1003">Cell membrane</keyword>
<dbReference type="Proteomes" id="UP000694402">
    <property type="component" value="Unassembled WGS sequence"/>
</dbReference>
<feature type="transmembrane region" description="Helical" evidence="20">
    <location>
        <begin position="244"/>
        <end position="264"/>
    </location>
</feature>
<name>A0A8C8J5I6_ONCTS</name>
<gene>
    <name evidence="21" type="primary">LOC112232598</name>
</gene>
<feature type="transmembrane region" description="Helical" evidence="20">
    <location>
        <begin position="538"/>
        <end position="559"/>
    </location>
</feature>
<feature type="region of interest" description="Disordered" evidence="19">
    <location>
        <begin position="45"/>
        <end position="74"/>
    </location>
</feature>
<keyword evidence="4" id="KW-0813">Transport</keyword>
<keyword evidence="8 20" id="KW-1133">Transmembrane helix</keyword>
<keyword evidence="11" id="KW-1015">Disulfide bond</keyword>
<comment type="function">
    <text evidence="18">Involved in actively transporting phosphate into cells via Na(+) cotransport.</text>
</comment>